<dbReference type="EMBL" id="JBHRVV010000001">
    <property type="protein sequence ID" value="MFC3461206.1"/>
    <property type="molecule type" value="Genomic_DNA"/>
</dbReference>
<organism evidence="3 4">
    <name type="scientific">Massilia haematophila</name>
    <dbReference type="NCBI Taxonomy" id="457923"/>
    <lineage>
        <taxon>Bacteria</taxon>
        <taxon>Pseudomonadati</taxon>
        <taxon>Pseudomonadota</taxon>
        <taxon>Betaproteobacteria</taxon>
        <taxon>Burkholderiales</taxon>
        <taxon>Oxalobacteraceae</taxon>
        <taxon>Telluria group</taxon>
        <taxon>Massilia</taxon>
    </lineage>
</organism>
<feature type="transmembrane region" description="Helical" evidence="1">
    <location>
        <begin position="197"/>
        <end position="222"/>
    </location>
</feature>
<keyword evidence="1" id="KW-0472">Membrane</keyword>
<proteinExistence type="predicted"/>
<dbReference type="Proteomes" id="UP001595665">
    <property type="component" value="Unassembled WGS sequence"/>
</dbReference>
<dbReference type="RefSeq" id="WP_379737559.1">
    <property type="nucleotide sequence ID" value="NZ_JBHRVV010000001.1"/>
</dbReference>
<keyword evidence="1" id="KW-0812">Transmembrane</keyword>
<sequence>MFALVVLVMVNATLGWGAFKWILEAAGVLPSPFSSEFLYANGIGMAGVVGCLSWGAIWLLRKESFAYTHYPIRFNRKTRTIHVFRIDGTVLSTSWDKVFFTLVKMPPWDEWEVRGHVLEADGVAVKETFALSCVDSLDARDAIPGATESSSRDFVRAHWEFIRRYMEEGPDVVSEQVKFCMPVNDRHEKIRVSIERVFANIAGAPLVFYWMLFPFCIAISFFRLIAMRTSKIPQWPDDVEMDCQIEIGDPYAFEGNSAGERVNLFPDAAKHTSA</sequence>
<keyword evidence="4" id="KW-1185">Reference proteome</keyword>
<feature type="transmembrane region" description="Helical" evidence="1">
    <location>
        <begin position="39"/>
        <end position="60"/>
    </location>
</feature>
<dbReference type="InterPro" id="IPR046554">
    <property type="entry name" value="DUF6708"/>
</dbReference>
<gene>
    <name evidence="3" type="ORF">ACFOPH_23640</name>
</gene>
<dbReference type="Pfam" id="PF20455">
    <property type="entry name" value="DUF6708"/>
    <property type="match status" value="1"/>
</dbReference>
<name>A0ABV7PUK1_9BURK</name>
<evidence type="ECO:0000313" key="4">
    <source>
        <dbReference type="Proteomes" id="UP001595665"/>
    </source>
</evidence>
<evidence type="ECO:0000256" key="1">
    <source>
        <dbReference type="SAM" id="Phobius"/>
    </source>
</evidence>
<evidence type="ECO:0000259" key="2">
    <source>
        <dbReference type="Pfam" id="PF20455"/>
    </source>
</evidence>
<evidence type="ECO:0000313" key="3">
    <source>
        <dbReference type="EMBL" id="MFC3461206.1"/>
    </source>
</evidence>
<comment type="caution">
    <text evidence="3">The sequence shown here is derived from an EMBL/GenBank/DDBJ whole genome shotgun (WGS) entry which is preliminary data.</text>
</comment>
<protein>
    <submittedName>
        <fullName evidence="3">DUF6708 domain-containing protein</fullName>
    </submittedName>
</protein>
<reference evidence="4" key="1">
    <citation type="journal article" date="2019" name="Int. J. Syst. Evol. Microbiol.">
        <title>The Global Catalogue of Microorganisms (GCM) 10K type strain sequencing project: providing services to taxonomists for standard genome sequencing and annotation.</title>
        <authorList>
            <consortium name="The Broad Institute Genomics Platform"/>
            <consortium name="The Broad Institute Genome Sequencing Center for Infectious Disease"/>
            <person name="Wu L."/>
            <person name="Ma J."/>
        </authorList>
    </citation>
    <scope>NUCLEOTIDE SEQUENCE [LARGE SCALE GENOMIC DNA]</scope>
    <source>
        <strain evidence="4">CCM 7480</strain>
    </source>
</reference>
<keyword evidence="1" id="KW-1133">Transmembrane helix</keyword>
<feature type="domain" description="DUF6708" evidence="2">
    <location>
        <begin position="55"/>
        <end position="243"/>
    </location>
</feature>
<accession>A0ABV7PUK1</accession>